<organism evidence="1 2">
    <name type="scientific">Aliidiomarina minuta</name>
    <dbReference type="NCBI Taxonomy" id="880057"/>
    <lineage>
        <taxon>Bacteria</taxon>
        <taxon>Pseudomonadati</taxon>
        <taxon>Pseudomonadota</taxon>
        <taxon>Gammaproteobacteria</taxon>
        <taxon>Alteromonadales</taxon>
        <taxon>Idiomarinaceae</taxon>
        <taxon>Aliidiomarina</taxon>
    </lineage>
</organism>
<comment type="caution">
    <text evidence="1">The sequence shown here is derived from an EMBL/GenBank/DDBJ whole genome shotgun (WGS) entry which is preliminary data.</text>
</comment>
<evidence type="ECO:0000313" key="2">
    <source>
        <dbReference type="Proteomes" id="UP000288293"/>
    </source>
</evidence>
<dbReference type="OrthoDB" id="5616307at2"/>
<keyword evidence="2" id="KW-1185">Reference proteome</keyword>
<name>A0A432W6S2_9GAMM</name>
<sequence length="95" mass="10950">MQHEQLIANMTIDLYQRLLDAVETGRWADGQILTPSQREDTLALVMLYQARHLEQDEPFSISKNGTLVEKTKAELRREQQSIARFDLNSSETEST</sequence>
<dbReference type="Pfam" id="PF07023">
    <property type="entry name" value="DUF1315"/>
    <property type="match status" value="1"/>
</dbReference>
<proteinExistence type="predicted"/>
<evidence type="ECO:0000313" key="1">
    <source>
        <dbReference type="EMBL" id="RUO25721.1"/>
    </source>
</evidence>
<dbReference type="InterPro" id="IPR009749">
    <property type="entry name" value="DUF1315"/>
</dbReference>
<dbReference type="RefSeq" id="WP_126802538.1">
    <property type="nucleotide sequence ID" value="NZ_PIPL01000001.1"/>
</dbReference>
<dbReference type="AlphaFoldDB" id="A0A432W6S2"/>
<dbReference type="EMBL" id="PIPL01000001">
    <property type="protein sequence ID" value="RUO25721.1"/>
    <property type="molecule type" value="Genomic_DNA"/>
</dbReference>
<dbReference type="Proteomes" id="UP000288293">
    <property type="component" value="Unassembled WGS sequence"/>
</dbReference>
<gene>
    <name evidence="1" type="ORF">CWE09_03040</name>
</gene>
<accession>A0A432W6S2</accession>
<protein>
    <submittedName>
        <fullName evidence="1">DUF1315 domain-containing protein</fullName>
    </submittedName>
</protein>
<reference evidence="1 2" key="1">
    <citation type="journal article" date="2011" name="Front. Microbiol.">
        <title>Genomic signatures of strain selection and enhancement in Bacillus atrophaeus var. globigii, a historical biowarfare simulant.</title>
        <authorList>
            <person name="Gibbons H.S."/>
            <person name="Broomall S.M."/>
            <person name="McNew L.A."/>
            <person name="Daligault H."/>
            <person name="Chapman C."/>
            <person name="Bruce D."/>
            <person name="Karavis M."/>
            <person name="Krepps M."/>
            <person name="McGregor P.A."/>
            <person name="Hong C."/>
            <person name="Park K.H."/>
            <person name="Akmal A."/>
            <person name="Feldman A."/>
            <person name="Lin J.S."/>
            <person name="Chang W.E."/>
            <person name="Higgs B.W."/>
            <person name="Demirev P."/>
            <person name="Lindquist J."/>
            <person name="Liem A."/>
            <person name="Fochler E."/>
            <person name="Read T.D."/>
            <person name="Tapia R."/>
            <person name="Johnson S."/>
            <person name="Bishop-Lilly K.A."/>
            <person name="Detter C."/>
            <person name="Han C."/>
            <person name="Sozhamannan S."/>
            <person name="Rosenzweig C.N."/>
            <person name="Skowronski E.W."/>
        </authorList>
    </citation>
    <scope>NUCLEOTIDE SEQUENCE [LARGE SCALE GENOMIC DNA]</scope>
    <source>
        <strain evidence="1 2">MLST1</strain>
    </source>
</reference>